<keyword evidence="5 12" id="KW-0812">Transmembrane</keyword>
<dbReference type="PROSITE" id="PS51450">
    <property type="entry name" value="LRR"/>
    <property type="match status" value="1"/>
</dbReference>
<dbReference type="InterPro" id="IPR001611">
    <property type="entry name" value="Leu-rich_rpt"/>
</dbReference>
<sequence length="838" mass="94070">SSRRVTVLDISNLQLSGTLSSNLSDLRFLSELSVAFNQFSGAIPAELSSLYALRVLDLSHNSFSGTFPSQLSHLRFLSELSVAGNDLSGAIPAELSSLSALRVLDLSYNSFNGTFPSQLSLLKNLQVLDLYGNLMTGDLPLAVIQMPNLLHLNLGKNHFSGRLTSQFGQWKFLEYLDVSYNELEGPIPQEIGNLTKLRELYMPYNNLTGEIPASFAELKNLRLLRLFNNKLHGAIPEFIGDMPELEELQLGENKFTGIIPQRLGKNGKLQLLDLSSNNLTGTLPPHMCYSLGRCESLSEIRMGRNFLNGSLPRDLFGLPNLTDVMLQNNRLAGKFPIFSRNDSKLGTLDISDNNIHGELPSWIWRLPYLEILNLSHNCLETLDENLNSTNTSKSWLRIVDLQSNQLQGQLSNLPLHFQDFNYYRRYQRWVLSPPTFFFSVSRNKFDGTIPTSLCNGTFLDVLDLSHNRLTGAIPRCLIERSRVPSVMDLGGNNLTGIIPDSFPFNCDLQTLVLSGNQLEGELPKSLARCIAGLGVLDIGNNLIQDTFPCYLKNIDTLQVLILRSNQFYGSINCLDADTTWPNLQILDLASNHFVGKFPIGYFPSWKAMIGTEKDTMLLFKYISKYFRLNVPYQTRINLTLKGKDLEFVNLLTITTSLDLSCNSFDGHIPKEIGEFKALYALNLSHNAFTGQIPQALGNLSALESLDLSSNKLIGEIPLQLADGLTFLSTLNLSFNQLVGKIPQIKQFPTFLESSFEGNIGLCDFPMKKKCIHEESGLPPPPFEESHSYSGNSIDWDFLSAELRFVFGLGIFIGPLLFWTRWRKCYYKHVDDIVFKMFP</sequence>
<dbReference type="Proteomes" id="UP000811246">
    <property type="component" value="Chromosome 8"/>
</dbReference>
<evidence type="ECO:0000256" key="3">
    <source>
        <dbReference type="ARBA" id="ARBA00022475"/>
    </source>
</evidence>
<keyword evidence="9 12" id="KW-0472">Membrane</keyword>
<comment type="caution">
    <text evidence="14">The sequence shown here is derived from an EMBL/GenBank/DDBJ whole genome shotgun (WGS) entry which is preliminary data.</text>
</comment>
<organism evidence="14 15">
    <name type="scientific">Carya illinoinensis</name>
    <name type="common">Pecan</name>
    <dbReference type="NCBI Taxonomy" id="32201"/>
    <lineage>
        <taxon>Eukaryota</taxon>
        <taxon>Viridiplantae</taxon>
        <taxon>Streptophyta</taxon>
        <taxon>Embryophyta</taxon>
        <taxon>Tracheophyta</taxon>
        <taxon>Spermatophyta</taxon>
        <taxon>Magnoliopsida</taxon>
        <taxon>eudicotyledons</taxon>
        <taxon>Gunneridae</taxon>
        <taxon>Pentapetalae</taxon>
        <taxon>rosids</taxon>
        <taxon>fabids</taxon>
        <taxon>Fagales</taxon>
        <taxon>Juglandaceae</taxon>
        <taxon>Carya</taxon>
    </lineage>
</organism>
<keyword evidence="11" id="KW-0325">Glycoprotein</keyword>
<keyword evidence="10" id="KW-0675">Receptor</keyword>
<evidence type="ECO:0000256" key="2">
    <source>
        <dbReference type="ARBA" id="ARBA00009592"/>
    </source>
</evidence>
<name>A0A922JE55_CARIL</name>
<reference evidence="14" key="1">
    <citation type="submission" date="2021-01" db="EMBL/GenBank/DDBJ databases">
        <authorList>
            <person name="Lovell J.T."/>
            <person name="Bentley N."/>
            <person name="Bhattarai G."/>
            <person name="Jenkins J.W."/>
            <person name="Sreedasyam A."/>
            <person name="Alarcon Y."/>
            <person name="Bock C."/>
            <person name="Boston L."/>
            <person name="Carlson J."/>
            <person name="Cervantes K."/>
            <person name="Clermont K."/>
            <person name="Krom N."/>
            <person name="Kubenka K."/>
            <person name="Mamidi S."/>
            <person name="Mattison C."/>
            <person name="Monteros M."/>
            <person name="Pisani C."/>
            <person name="Plott C."/>
            <person name="Rajasekar S."/>
            <person name="Rhein H.S."/>
            <person name="Rohla C."/>
            <person name="Song M."/>
            <person name="Hilaire R.S."/>
            <person name="Shu S."/>
            <person name="Wells L."/>
            <person name="Wang X."/>
            <person name="Webber J."/>
            <person name="Heerema R.J."/>
            <person name="Klein P."/>
            <person name="Conner P."/>
            <person name="Grauke L."/>
            <person name="Grimwood J."/>
            <person name="Schmutz J."/>
            <person name="Randall J.J."/>
        </authorList>
    </citation>
    <scope>NUCLEOTIDE SEQUENCE</scope>
    <source>
        <tissue evidence="14">Leaf</tissue>
    </source>
</reference>
<evidence type="ECO:0000256" key="11">
    <source>
        <dbReference type="ARBA" id="ARBA00023180"/>
    </source>
</evidence>
<dbReference type="InterPro" id="IPR046956">
    <property type="entry name" value="RLP23-like"/>
</dbReference>
<dbReference type="PANTHER" id="PTHR48063">
    <property type="entry name" value="LRR RECEPTOR-LIKE KINASE"/>
    <property type="match status" value="1"/>
</dbReference>
<dbReference type="AlphaFoldDB" id="A0A922JE55"/>
<keyword evidence="8 12" id="KW-1133">Transmembrane helix</keyword>
<evidence type="ECO:0000313" key="14">
    <source>
        <dbReference type="EMBL" id="KAG6701094.1"/>
    </source>
</evidence>
<evidence type="ECO:0000256" key="7">
    <source>
        <dbReference type="ARBA" id="ARBA00022737"/>
    </source>
</evidence>
<dbReference type="PANTHER" id="PTHR48063:SF96">
    <property type="entry name" value="LEUCINE-RICH REPEAT-CONTAINING N-TERMINAL PLANT-TYPE DOMAIN-CONTAINING PROTEIN"/>
    <property type="match status" value="1"/>
</dbReference>
<dbReference type="InterPro" id="IPR003591">
    <property type="entry name" value="Leu-rich_rpt_typical-subtyp"/>
</dbReference>
<keyword evidence="3" id="KW-1003">Cell membrane</keyword>
<dbReference type="Pfam" id="PF13855">
    <property type="entry name" value="LRR_8"/>
    <property type="match status" value="1"/>
</dbReference>
<evidence type="ECO:0000256" key="1">
    <source>
        <dbReference type="ARBA" id="ARBA00004251"/>
    </source>
</evidence>
<dbReference type="Pfam" id="PF00560">
    <property type="entry name" value="LRR_1"/>
    <property type="match status" value="6"/>
</dbReference>
<dbReference type="InterPro" id="IPR055414">
    <property type="entry name" value="LRR_R13L4/SHOC2-like"/>
</dbReference>
<feature type="transmembrane region" description="Helical" evidence="12">
    <location>
        <begin position="797"/>
        <end position="818"/>
    </location>
</feature>
<evidence type="ECO:0000259" key="13">
    <source>
        <dbReference type="Pfam" id="PF23598"/>
    </source>
</evidence>
<evidence type="ECO:0000256" key="4">
    <source>
        <dbReference type="ARBA" id="ARBA00022614"/>
    </source>
</evidence>
<keyword evidence="7" id="KW-0677">Repeat</keyword>
<dbReference type="EMBL" id="CM031832">
    <property type="protein sequence ID" value="KAG6701094.1"/>
    <property type="molecule type" value="Genomic_DNA"/>
</dbReference>
<dbReference type="Pfam" id="PF23598">
    <property type="entry name" value="LRR_14"/>
    <property type="match status" value="1"/>
</dbReference>
<dbReference type="SMART" id="SM00369">
    <property type="entry name" value="LRR_TYP"/>
    <property type="match status" value="10"/>
</dbReference>
<evidence type="ECO:0000256" key="10">
    <source>
        <dbReference type="ARBA" id="ARBA00023170"/>
    </source>
</evidence>
<evidence type="ECO:0000256" key="5">
    <source>
        <dbReference type="ARBA" id="ARBA00022692"/>
    </source>
</evidence>
<dbReference type="GO" id="GO:0005886">
    <property type="term" value="C:plasma membrane"/>
    <property type="evidence" value="ECO:0007669"/>
    <property type="project" value="UniProtKB-SubCell"/>
</dbReference>
<feature type="domain" description="Disease resistance R13L4/SHOC-2-like LRR" evidence="13">
    <location>
        <begin position="172"/>
        <end position="377"/>
    </location>
</feature>
<keyword evidence="4" id="KW-0433">Leucine-rich repeat</keyword>
<feature type="non-terminal residue" evidence="14">
    <location>
        <position position="838"/>
    </location>
</feature>
<evidence type="ECO:0000256" key="6">
    <source>
        <dbReference type="ARBA" id="ARBA00022729"/>
    </source>
</evidence>
<evidence type="ECO:0000256" key="12">
    <source>
        <dbReference type="SAM" id="Phobius"/>
    </source>
</evidence>
<dbReference type="FunFam" id="3.80.10.10:FF:000213">
    <property type="entry name" value="Tyrosine-sulfated glycopeptide receptor 1"/>
    <property type="match status" value="1"/>
</dbReference>
<dbReference type="FunFam" id="3.80.10.10:FF:000095">
    <property type="entry name" value="LRR receptor-like serine/threonine-protein kinase GSO1"/>
    <property type="match status" value="1"/>
</dbReference>
<comment type="similarity">
    <text evidence="2">Belongs to the RLP family.</text>
</comment>
<evidence type="ECO:0000313" key="15">
    <source>
        <dbReference type="Proteomes" id="UP000811246"/>
    </source>
</evidence>
<evidence type="ECO:0000256" key="9">
    <source>
        <dbReference type="ARBA" id="ARBA00023136"/>
    </source>
</evidence>
<feature type="non-terminal residue" evidence="14">
    <location>
        <position position="1"/>
    </location>
</feature>
<proteinExistence type="inferred from homology"/>
<protein>
    <recommendedName>
        <fullName evidence="13">Disease resistance R13L4/SHOC-2-like LRR domain-containing protein</fullName>
    </recommendedName>
</protein>
<dbReference type="FunFam" id="3.80.10.10:FF:000111">
    <property type="entry name" value="LRR receptor-like serine/threonine-protein kinase ERECTA"/>
    <property type="match status" value="1"/>
</dbReference>
<gene>
    <name evidence="14" type="ORF">I3842_08G147500</name>
</gene>
<accession>A0A922JE55</accession>
<evidence type="ECO:0000256" key="8">
    <source>
        <dbReference type="ARBA" id="ARBA00022989"/>
    </source>
</evidence>
<comment type="subcellular location">
    <subcellularLocation>
        <location evidence="1">Cell membrane</location>
        <topology evidence="1">Single-pass type I membrane protein</topology>
    </subcellularLocation>
</comment>
<keyword evidence="6" id="KW-0732">Signal</keyword>